<keyword evidence="1" id="KW-0812">Transmembrane</keyword>
<feature type="transmembrane region" description="Helical" evidence="1">
    <location>
        <begin position="20"/>
        <end position="46"/>
    </location>
</feature>
<dbReference type="RefSeq" id="WP_209858769.1">
    <property type="nucleotide sequence ID" value="NZ_JAGGLD010000001.1"/>
</dbReference>
<organism evidence="2 3">
    <name type="scientific">Paenibacillus shirakamiensis</name>
    <dbReference type="NCBI Taxonomy" id="1265935"/>
    <lineage>
        <taxon>Bacteria</taxon>
        <taxon>Bacillati</taxon>
        <taxon>Bacillota</taxon>
        <taxon>Bacilli</taxon>
        <taxon>Bacillales</taxon>
        <taxon>Paenibacillaceae</taxon>
        <taxon>Paenibacillus</taxon>
    </lineage>
</organism>
<name>A0ABS4JE96_9BACL</name>
<evidence type="ECO:0000313" key="3">
    <source>
        <dbReference type="Proteomes" id="UP001519288"/>
    </source>
</evidence>
<dbReference type="InterPro" id="IPR018730">
    <property type="entry name" value="DUF2273"/>
</dbReference>
<evidence type="ECO:0000313" key="2">
    <source>
        <dbReference type="EMBL" id="MBP1999441.1"/>
    </source>
</evidence>
<reference evidence="2 3" key="1">
    <citation type="submission" date="2021-03" db="EMBL/GenBank/DDBJ databases">
        <title>Genomic Encyclopedia of Type Strains, Phase IV (KMG-IV): sequencing the most valuable type-strain genomes for metagenomic binning, comparative biology and taxonomic classification.</title>
        <authorList>
            <person name="Goeker M."/>
        </authorList>
    </citation>
    <scope>NUCLEOTIDE SEQUENCE [LARGE SCALE GENOMIC DNA]</scope>
    <source>
        <strain evidence="2 3">DSM 26806</strain>
    </source>
</reference>
<dbReference type="EMBL" id="JAGGLD010000001">
    <property type="protein sequence ID" value="MBP1999441.1"/>
    <property type="molecule type" value="Genomic_DNA"/>
</dbReference>
<proteinExistence type="predicted"/>
<keyword evidence="1" id="KW-1133">Transmembrane helix</keyword>
<gene>
    <name evidence="2" type="ORF">J2Z69_000460</name>
</gene>
<keyword evidence="3" id="KW-1185">Reference proteome</keyword>
<evidence type="ECO:0000256" key="1">
    <source>
        <dbReference type="SAM" id="Phobius"/>
    </source>
</evidence>
<dbReference type="Proteomes" id="UP001519288">
    <property type="component" value="Unassembled WGS sequence"/>
</dbReference>
<comment type="caution">
    <text evidence="2">The sequence shown here is derived from an EMBL/GenBank/DDBJ whole genome shotgun (WGS) entry which is preliminary data.</text>
</comment>
<sequence length="77" mass="9272">MLWRQIWESYKGRLLGLATALLLIPIYLMFGFWNMLFCALLLFVGYSIGKHKDLSQEPLVPWNTLREWLNARWRPFK</sequence>
<dbReference type="Pfam" id="PF10031">
    <property type="entry name" value="DUF2273"/>
    <property type="match status" value="1"/>
</dbReference>
<protein>
    <submittedName>
        <fullName evidence="2">Membrane protein</fullName>
    </submittedName>
</protein>
<accession>A0ABS4JE96</accession>
<keyword evidence="1" id="KW-0472">Membrane</keyword>